<dbReference type="Proteomes" id="UP000178448">
    <property type="component" value="Unassembled WGS sequence"/>
</dbReference>
<feature type="transmembrane region" description="Helical" evidence="8">
    <location>
        <begin position="120"/>
        <end position="139"/>
    </location>
</feature>
<keyword evidence="3" id="KW-0328">Glycosyltransferase</keyword>
<protein>
    <recommendedName>
        <fullName evidence="9">Glycosyltransferase RgtA/B/C/D-like domain-containing protein</fullName>
    </recommendedName>
</protein>
<evidence type="ECO:0000313" key="11">
    <source>
        <dbReference type="Proteomes" id="UP000178448"/>
    </source>
</evidence>
<sequence>MSNRKPINLRRGKIIQGAALAAVLLTAAYLRLFRISEYMTFLGDEGRDVLVVKRMIVDHKFTLLGPTASVGGFFLGPVYYYFMMPFLWLWRLDPAGPAVMVALFGIATVYLVYRLGREMFSDFAGFAGACLYALSPLVISYSRSSWNPNIVPFFATSLAYLLYRITGAARTGYFFLLGIILGIGVQLHYLFGFLYLTTAVWLWVIRRRQPFGIRHLSALAGGWVIGISLFLAFELRHSFPNTRSIIRFLLTGNETGFTALTFAGNLADVSYRLFGRLVLWLPDRYRLESLAAYQSLAWTGGTWVLAVIGIGVLGIAANRYLRSGTEGRGAGGQAQMPAAMLFVWFLTVVVMFGFYRREIYDYYLGIMFTLPFLTTGYLLSRIYIRTKILAVIALTILVILNVWGNPFRHQPNNQLEQTKRIARTALELTGGQSFNFALVATHNSDHAYRYFFEIWGNTPVTIEPLTADPDRRTVTDQLVVICEYAECNLMGHSQWEIAGFGQAEITDQRRVPFVTIYRLVHYAEK</sequence>
<reference evidence="10 11" key="1">
    <citation type="journal article" date="2016" name="Nat. Commun.">
        <title>Thousands of microbial genomes shed light on interconnected biogeochemical processes in an aquifer system.</title>
        <authorList>
            <person name="Anantharaman K."/>
            <person name="Brown C.T."/>
            <person name="Hug L.A."/>
            <person name="Sharon I."/>
            <person name="Castelle C.J."/>
            <person name="Probst A.J."/>
            <person name="Thomas B.C."/>
            <person name="Singh A."/>
            <person name="Wilkins M.J."/>
            <person name="Karaoz U."/>
            <person name="Brodie E.L."/>
            <person name="Williams K.H."/>
            <person name="Hubbard S.S."/>
            <person name="Banfield J.F."/>
        </authorList>
    </citation>
    <scope>NUCLEOTIDE SEQUENCE [LARGE SCALE GENOMIC DNA]</scope>
</reference>
<evidence type="ECO:0000256" key="7">
    <source>
        <dbReference type="ARBA" id="ARBA00023136"/>
    </source>
</evidence>
<feature type="transmembrane region" description="Helical" evidence="8">
    <location>
        <begin position="362"/>
        <end position="379"/>
    </location>
</feature>
<keyword evidence="5 8" id="KW-0812">Transmembrane</keyword>
<evidence type="ECO:0000259" key="9">
    <source>
        <dbReference type="Pfam" id="PF13231"/>
    </source>
</evidence>
<dbReference type="InterPro" id="IPR050297">
    <property type="entry name" value="LipidA_mod_glycosyltrf_83"/>
</dbReference>
<keyword evidence="2" id="KW-1003">Cell membrane</keyword>
<feature type="transmembrane region" description="Helical" evidence="8">
    <location>
        <begin position="338"/>
        <end position="356"/>
    </location>
</feature>
<keyword evidence="6 8" id="KW-1133">Transmembrane helix</keyword>
<evidence type="ECO:0000256" key="5">
    <source>
        <dbReference type="ARBA" id="ARBA00022692"/>
    </source>
</evidence>
<dbReference type="PANTHER" id="PTHR33908">
    <property type="entry name" value="MANNOSYLTRANSFERASE YKCB-RELATED"/>
    <property type="match status" value="1"/>
</dbReference>
<evidence type="ECO:0000256" key="3">
    <source>
        <dbReference type="ARBA" id="ARBA00022676"/>
    </source>
</evidence>
<feature type="transmembrane region" description="Helical" evidence="8">
    <location>
        <begin position="175"/>
        <end position="204"/>
    </location>
</feature>
<evidence type="ECO:0000256" key="1">
    <source>
        <dbReference type="ARBA" id="ARBA00004651"/>
    </source>
</evidence>
<dbReference type="AlphaFoldDB" id="A0A1F5YMP1"/>
<feature type="transmembrane region" description="Helical" evidence="8">
    <location>
        <begin position="216"/>
        <end position="235"/>
    </location>
</feature>
<dbReference type="STRING" id="1798374.A2Z33_02860"/>
<organism evidence="10 11">
    <name type="scientific">Candidatus Gottesmanbacteria bacterium RBG_16_52_11</name>
    <dbReference type="NCBI Taxonomy" id="1798374"/>
    <lineage>
        <taxon>Bacteria</taxon>
        <taxon>Candidatus Gottesmaniibacteriota</taxon>
    </lineage>
</organism>
<dbReference type="GO" id="GO:0009103">
    <property type="term" value="P:lipopolysaccharide biosynthetic process"/>
    <property type="evidence" value="ECO:0007669"/>
    <property type="project" value="UniProtKB-ARBA"/>
</dbReference>
<dbReference type="GO" id="GO:0005886">
    <property type="term" value="C:plasma membrane"/>
    <property type="evidence" value="ECO:0007669"/>
    <property type="project" value="UniProtKB-SubCell"/>
</dbReference>
<comment type="subcellular location">
    <subcellularLocation>
        <location evidence="1">Cell membrane</location>
        <topology evidence="1">Multi-pass membrane protein</topology>
    </subcellularLocation>
</comment>
<feature type="domain" description="Glycosyltransferase RgtA/B/C/D-like" evidence="9">
    <location>
        <begin position="77"/>
        <end position="215"/>
    </location>
</feature>
<evidence type="ECO:0000256" key="2">
    <source>
        <dbReference type="ARBA" id="ARBA00022475"/>
    </source>
</evidence>
<evidence type="ECO:0000256" key="8">
    <source>
        <dbReference type="SAM" id="Phobius"/>
    </source>
</evidence>
<feature type="transmembrane region" description="Helical" evidence="8">
    <location>
        <begin position="14"/>
        <end position="32"/>
    </location>
</feature>
<comment type="caution">
    <text evidence="10">The sequence shown here is derived from an EMBL/GenBank/DDBJ whole genome shotgun (WGS) entry which is preliminary data.</text>
</comment>
<dbReference type="EMBL" id="MFJD01000016">
    <property type="protein sequence ID" value="OGG01451.1"/>
    <property type="molecule type" value="Genomic_DNA"/>
</dbReference>
<evidence type="ECO:0000256" key="6">
    <source>
        <dbReference type="ARBA" id="ARBA00022989"/>
    </source>
</evidence>
<proteinExistence type="predicted"/>
<dbReference type="InterPro" id="IPR038731">
    <property type="entry name" value="RgtA/B/C-like"/>
</dbReference>
<feature type="transmembrane region" description="Helical" evidence="8">
    <location>
        <begin position="295"/>
        <end position="317"/>
    </location>
</feature>
<feature type="transmembrane region" description="Helical" evidence="8">
    <location>
        <begin position="63"/>
        <end position="82"/>
    </location>
</feature>
<accession>A0A1F5YMP1</accession>
<feature type="transmembrane region" description="Helical" evidence="8">
    <location>
        <begin position="145"/>
        <end position="163"/>
    </location>
</feature>
<evidence type="ECO:0000313" key="10">
    <source>
        <dbReference type="EMBL" id="OGG01451.1"/>
    </source>
</evidence>
<dbReference type="Pfam" id="PF13231">
    <property type="entry name" value="PMT_2"/>
    <property type="match status" value="1"/>
</dbReference>
<keyword evidence="7 8" id="KW-0472">Membrane</keyword>
<dbReference type="GO" id="GO:0016763">
    <property type="term" value="F:pentosyltransferase activity"/>
    <property type="evidence" value="ECO:0007669"/>
    <property type="project" value="TreeGrafter"/>
</dbReference>
<name>A0A1F5YMP1_9BACT</name>
<feature type="transmembrane region" description="Helical" evidence="8">
    <location>
        <begin position="94"/>
        <end position="113"/>
    </location>
</feature>
<keyword evidence="4" id="KW-0808">Transferase</keyword>
<feature type="transmembrane region" description="Helical" evidence="8">
    <location>
        <begin position="386"/>
        <end position="404"/>
    </location>
</feature>
<evidence type="ECO:0000256" key="4">
    <source>
        <dbReference type="ARBA" id="ARBA00022679"/>
    </source>
</evidence>
<dbReference type="PANTHER" id="PTHR33908:SF11">
    <property type="entry name" value="MEMBRANE PROTEIN"/>
    <property type="match status" value="1"/>
</dbReference>
<gene>
    <name evidence="10" type="ORF">A2Z33_02860</name>
</gene>